<keyword evidence="2" id="KW-0804">Transcription</keyword>
<dbReference type="Gene3D" id="1.10.30.10">
    <property type="entry name" value="High mobility group box domain"/>
    <property type="match status" value="1"/>
</dbReference>
<dbReference type="Proteomes" id="UP000439903">
    <property type="component" value="Unassembled WGS sequence"/>
</dbReference>
<dbReference type="PANTHER" id="PTHR10270:SF161">
    <property type="entry name" value="SEX-DETERMINING REGION Y PROTEIN"/>
    <property type="match status" value="1"/>
</dbReference>
<evidence type="ECO:0000259" key="4">
    <source>
        <dbReference type="PROSITE" id="PS50118"/>
    </source>
</evidence>
<dbReference type="AlphaFoldDB" id="A0A8H3WYT3"/>
<dbReference type="InterPro" id="IPR050140">
    <property type="entry name" value="SRY-related_HMG-box_TF-like"/>
</dbReference>
<dbReference type="GO" id="GO:0001228">
    <property type="term" value="F:DNA-binding transcription activator activity, RNA polymerase II-specific"/>
    <property type="evidence" value="ECO:0007669"/>
    <property type="project" value="TreeGrafter"/>
</dbReference>
<feature type="DNA-binding region" description="HMG box" evidence="3">
    <location>
        <begin position="59"/>
        <end position="127"/>
    </location>
</feature>
<dbReference type="GO" id="GO:0005634">
    <property type="term" value="C:nucleus"/>
    <property type="evidence" value="ECO:0007669"/>
    <property type="project" value="UniProtKB-UniRule"/>
</dbReference>
<evidence type="ECO:0000313" key="6">
    <source>
        <dbReference type="Proteomes" id="UP000439903"/>
    </source>
</evidence>
<dbReference type="PROSITE" id="PS50118">
    <property type="entry name" value="HMG_BOX_2"/>
    <property type="match status" value="1"/>
</dbReference>
<gene>
    <name evidence="5" type="ORF">F8M41_014261</name>
</gene>
<proteinExistence type="predicted"/>
<dbReference type="SUPFAM" id="SSF47095">
    <property type="entry name" value="HMG-box"/>
    <property type="match status" value="1"/>
</dbReference>
<keyword evidence="1 3" id="KW-0238">DNA-binding</keyword>
<sequence>MVDKQQDLIYINEVLNSSEISSLLSHPPYPLTLTVEELTKAPTMKNSKSKYDGTSNDKIPRPSNPFMIYRKNYAAKMKTMCLAAHTTKTSVKVAKIWAQESKSVKRFFEVLSLMAKKNHLLMHPNYKFKPEKSKKQKGLKFREFCFKKTINKENFKKSLDLTVITSTTITRSITVDKKQSFDNLSNAQQEILPSPESKTLSIPHSSKLSNYGLPKIDVPLSLFSYSWTY</sequence>
<dbReference type="GO" id="GO:0030154">
    <property type="term" value="P:cell differentiation"/>
    <property type="evidence" value="ECO:0007669"/>
    <property type="project" value="TreeGrafter"/>
</dbReference>
<dbReference type="EMBL" id="WTPW01002909">
    <property type="protein sequence ID" value="KAF0360789.1"/>
    <property type="molecule type" value="Genomic_DNA"/>
</dbReference>
<evidence type="ECO:0000256" key="1">
    <source>
        <dbReference type="ARBA" id="ARBA00023125"/>
    </source>
</evidence>
<reference evidence="5 6" key="1">
    <citation type="journal article" date="2019" name="Environ. Microbiol.">
        <title>At the nexus of three kingdoms: the genome of the mycorrhizal fungus Gigaspora margarita provides insights into plant, endobacterial and fungal interactions.</title>
        <authorList>
            <person name="Venice F."/>
            <person name="Ghignone S."/>
            <person name="Salvioli di Fossalunga A."/>
            <person name="Amselem J."/>
            <person name="Novero M."/>
            <person name="Xianan X."/>
            <person name="Sedzielewska Toro K."/>
            <person name="Morin E."/>
            <person name="Lipzen A."/>
            <person name="Grigoriev I.V."/>
            <person name="Henrissat B."/>
            <person name="Martin F.M."/>
            <person name="Bonfante P."/>
        </authorList>
    </citation>
    <scope>NUCLEOTIDE SEQUENCE [LARGE SCALE GENOMIC DNA]</scope>
    <source>
        <strain evidence="5 6">BEG34</strain>
    </source>
</reference>
<dbReference type="PANTHER" id="PTHR10270">
    <property type="entry name" value="SOX TRANSCRIPTION FACTOR"/>
    <property type="match status" value="1"/>
</dbReference>
<protein>
    <submittedName>
        <fullName evidence="5">MATA-HMG</fullName>
    </submittedName>
</protein>
<keyword evidence="3" id="KW-0539">Nucleus</keyword>
<accession>A0A8H3WYT3</accession>
<dbReference type="CDD" id="cd01389">
    <property type="entry name" value="HMG-box_ROX1-like"/>
    <property type="match status" value="1"/>
</dbReference>
<dbReference type="InterPro" id="IPR036910">
    <property type="entry name" value="HMG_box_dom_sf"/>
</dbReference>
<organism evidence="5 6">
    <name type="scientific">Gigaspora margarita</name>
    <dbReference type="NCBI Taxonomy" id="4874"/>
    <lineage>
        <taxon>Eukaryota</taxon>
        <taxon>Fungi</taxon>
        <taxon>Fungi incertae sedis</taxon>
        <taxon>Mucoromycota</taxon>
        <taxon>Glomeromycotina</taxon>
        <taxon>Glomeromycetes</taxon>
        <taxon>Diversisporales</taxon>
        <taxon>Gigasporaceae</taxon>
        <taxon>Gigaspora</taxon>
    </lineage>
</organism>
<evidence type="ECO:0000256" key="2">
    <source>
        <dbReference type="ARBA" id="ARBA00023163"/>
    </source>
</evidence>
<dbReference type="InterPro" id="IPR009071">
    <property type="entry name" value="HMG_box_dom"/>
</dbReference>
<keyword evidence="6" id="KW-1185">Reference proteome</keyword>
<evidence type="ECO:0000256" key="3">
    <source>
        <dbReference type="PROSITE-ProRule" id="PRU00267"/>
    </source>
</evidence>
<dbReference type="OrthoDB" id="6247875at2759"/>
<dbReference type="GO" id="GO:0000978">
    <property type="term" value="F:RNA polymerase II cis-regulatory region sequence-specific DNA binding"/>
    <property type="evidence" value="ECO:0007669"/>
    <property type="project" value="TreeGrafter"/>
</dbReference>
<dbReference type="SMART" id="SM00398">
    <property type="entry name" value="HMG"/>
    <property type="match status" value="1"/>
</dbReference>
<feature type="domain" description="HMG box" evidence="4">
    <location>
        <begin position="59"/>
        <end position="127"/>
    </location>
</feature>
<dbReference type="Pfam" id="PF00505">
    <property type="entry name" value="HMG_box"/>
    <property type="match status" value="1"/>
</dbReference>
<comment type="caution">
    <text evidence="5">The sequence shown here is derived from an EMBL/GenBank/DDBJ whole genome shotgun (WGS) entry which is preliminary data.</text>
</comment>
<name>A0A8H3WYT3_GIGMA</name>
<evidence type="ECO:0000313" key="5">
    <source>
        <dbReference type="EMBL" id="KAF0360789.1"/>
    </source>
</evidence>